<dbReference type="Pfam" id="PF00005">
    <property type="entry name" value="ABC_tran"/>
    <property type="match status" value="1"/>
</dbReference>
<dbReference type="PANTHER" id="PTHR24221:SF654">
    <property type="entry name" value="ATP-BINDING CASSETTE SUB-FAMILY B MEMBER 6"/>
    <property type="match status" value="1"/>
</dbReference>
<dbReference type="GO" id="GO:0034040">
    <property type="term" value="F:ATPase-coupled lipid transmembrane transporter activity"/>
    <property type="evidence" value="ECO:0007669"/>
    <property type="project" value="TreeGrafter"/>
</dbReference>
<dbReference type="InterPro" id="IPR036640">
    <property type="entry name" value="ABC1_TM_sf"/>
</dbReference>
<evidence type="ECO:0000256" key="2">
    <source>
        <dbReference type="ARBA" id="ARBA00005417"/>
    </source>
</evidence>
<keyword evidence="6 8" id="KW-1133">Transmembrane helix</keyword>
<dbReference type="PANTHER" id="PTHR24221">
    <property type="entry name" value="ATP-BINDING CASSETTE SUB-FAMILY B"/>
    <property type="match status" value="1"/>
</dbReference>
<keyword evidence="4" id="KW-0547">Nucleotide-binding</keyword>
<dbReference type="GO" id="GO:1904680">
    <property type="term" value="F:peptide transmembrane transporter activity"/>
    <property type="evidence" value="ECO:0007669"/>
    <property type="project" value="InterPro"/>
</dbReference>
<keyword evidence="7 8" id="KW-0472">Membrane</keyword>
<dbReference type="GO" id="GO:0016887">
    <property type="term" value="F:ATP hydrolysis activity"/>
    <property type="evidence" value="ECO:0007669"/>
    <property type="project" value="InterPro"/>
</dbReference>
<feature type="domain" description="ABC transmembrane type-1" evidence="10">
    <location>
        <begin position="25"/>
        <end position="301"/>
    </location>
</feature>
<evidence type="ECO:0000256" key="6">
    <source>
        <dbReference type="ARBA" id="ARBA00022989"/>
    </source>
</evidence>
<dbReference type="InterPro" id="IPR005898">
    <property type="entry name" value="Cyc_pep_transpt_SyrD/YojI"/>
</dbReference>
<name>A0A679IW27_9HYPH</name>
<dbReference type="Gene3D" id="1.20.1560.10">
    <property type="entry name" value="ABC transporter type 1, transmembrane domain"/>
    <property type="match status" value="1"/>
</dbReference>
<dbReference type="PROSITE" id="PS00211">
    <property type="entry name" value="ABC_TRANSPORTER_1"/>
    <property type="match status" value="1"/>
</dbReference>
<dbReference type="PROSITE" id="PS50893">
    <property type="entry name" value="ABC_TRANSPORTER_2"/>
    <property type="match status" value="1"/>
</dbReference>
<feature type="transmembrane region" description="Helical" evidence="8">
    <location>
        <begin position="21"/>
        <end position="44"/>
    </location>
</feature>
<evidence type="ECO:0000256" key="1">
    <source>
        <dbReference type="ARBA" id="ARBA00004651"/>
    </source>
</evidence>
<dbReference type="InterPro" id="IPR011527">
    <property type="entry name" value="ABC1_TM_dom"/>
</dbReference>
<dbReference type="EMBL" id="LR743504">
    <property type="protein sequence ID" value="CAA2104892.1"/>
    <property type="molecule type" value="Genomic_DNA"/>
</dbReference>
<feature type="transmembrane region" description="Helical" evidence="8">
    <location>
        <begin position="276"/>
        <end position="296"/>
    </location>
</feature>
<evidence type="ECO:0000256" key="3">
    <source>
        <dbReference type="ARBA" id="ARBA00022692"/>
    </source>
</evidence>
<evidence type="ECO:0000259" key="10">
    <source>
        <dbReference type="PROSITE" id="PS50929"/>
    </source>
</evidence>
<dbReference type="GO" id="GO:0015833">
    <property type="term" value="P:peptide transport"/>
    <property type="evidence" value="ECO:0007669"/>
    <property type="project" value="InterPro"/>
</dbReference>
<comment type="subcellular location">
    <subcellularLocation>
        <location evidence="1">Cell membrane</location>
        <topology evidence="1">Multi-pass membrane protein</topology>
    </subcellularLocation>
</comment>
<dbReference type="InterPro" id="IPR003593">
    <property type="entry name" value="AAA+_ATPase"/>
</dbReference>
<dbReference type="PROSITE" id="PS50929">
    <property type="entry name" value="ABC_TM1F"/>
    <property type="match status" value="1"/>
</dbReference>
<protein>
    <submittedName>
        <fullName evidence="11">ABC transporter ATP-binding/permease protein YojI</fullName>
    </submittedName>
</protein>
<dbReference type="SUPFAM" id="SSF52540">
    <property type="entry name" value="P-loop containing nucleoside triphosphate hydrolases"/>
    <property type="match status" value="1"/>
</dbReference>
<reference evidence="11" key="1">
    <citation type="submission" date="2019-12" db="EMBL/GenBank/DDBJ databases">
        <authorList>
            <person name="Cremers G."/>
        </authorList>
    </citation>
    <scope>NUCLEOTIDE SEQUENCE</scope>
    <source>
        <strain evidence="11">Mbul1</strain>
    </source>
</reference>
<feature type="transmembrane region" description="Helical" evidence="8">
    <location>
        <begin position="64"/>
        <end position="86"/>
    </location>
</feature>
<evidence type="ECO:0000256" key="5">
    <source>
        <dbReference type="ARBA" id="ARBA00022840"/>
    </source>
</evidence>
<dbReference type="InterPro" id="IPR017871">
    <property type="entry name" value="ABC_transporter-like_CS"/>
</dbReference>
<dbReference type="AlphaFoldDB" id="A0A679IW27"/>
<comment type="similarity">
    <text evidence="2">Belongs to the ABC transporter superfamily.</text>
</comment>
<dbReference type="CDD" id="cd03228">
    <property type="entry name" value="ABCC_MRP_Like"/>
    <property type="match status" value="1"/>
</dbReference>
<accession>A0A679IW27</accession>
<sequence length="554" mass="60168">MAGPDNRLSGLGKDAMRLLRPIWPLVAASSAIGALSGLATATVLAKVNTAIHADGGLSENFIPVFLGLVLLGVGGSLLSGLGSALASGRISAGLSRDLADMILTAPIDRIEQIGRHKVLASLNTDAGTLSTTVSMLSGLIIHSGVTAGCLVYMLILSAPLFAITLLVFGLGSYVENILRRRAMVGYRTRRSLADTMQKHFQSLTEGSRELRLNRQRRMRLRDGALTSSIEELRRNEFRTHTLLEFSYLTKKLALFATIAAIVTYKATLGIDNAVLSGFVLVLLYIELPVTYILAILPEIGRARIAYQRIAEFSAGRTVSEPNLLASVETRTPRAISDIELRGVSHAFPAVEGKPGFTLGPIDLTVRRGEILFIVGENGSGKTTLIKLILGLYPPQTGTLFLDGAPVTDETRDAYRQHFSAVFFDYYLFDDLVLPAGANPAAAAAYLETLDLAHKVTIRDGAFSTVDLSAGQRKRLALVQAYLEGRPVLVLDEWAAEQDPTFRRLFYTRLLPDLKREGRTLIVISHDDRYFDAADRVIHLNNGAILEAPRTEATA</sequence>
<dbReference type="Gene3D" id="3.40.50.300">
    <property type="entry name" value="P-loop containing nucleotide triphosphate hydrolases"/>
    <property type="match status" value="1"/>
</dbReference>
<dbReference type="SMART" id="SM00382">
    <property type="entry name" value="AAA"/>
    <property type="match status" value="1"/>
</dbReference>
<dbReference type="InterPro" id="IPR039421">
    <property type="entry name" value="Type_1_exporter"/>
</dbReference>
<dbReference type="GO" id="GO:0005886">
    <property type="term" value="C:plasma membrane"/>
    <property type="evidence" value="ECO:0007669"/>
    <property type="project" value="UniProtKB-SubCell"/>
</dbReference>
<dbReference type="InterPro" id="IPR027417">
    <property type="entry name" value="P-loop_NTPase"/>
</dbReference>
<evidence type="ECO:0000256" key="8">
    <source>
        <dbReference type="SAM" id="Phobius"/>
    </source>
</evidence>
<dbReference type="GO" id="GO:0005524">
    <property type="term" value="F:ATP binding"/>
    <property type="evidence" value="ECO:0007669"/>
    <property type="project" value="UniProtKB-KW"/>
</dbReference>
<feature type="transmembrane region" description="Helical" evidence="8">
    <location>
        <begin position="126"/>
        <end position="145"/>
    </location>
</feature>
<evidence type="ECO:0000313" key="11">
    <source>
        <dbReference type="EMBL" id="CAA2104892.1"/>
    </source>
</evidence>
<gene>
    <name evidence="11" type="primary">yojI</name>
    <name evidence="11" type="ORF">MBUL_02921</name>
</gene>
<proteinExistence type="inferred from homology"/>
<keyword evidence="5 11" id="KW-0067">ATP-binding</keyword>
<feature type="transmembrane region" description="Helical" evidence="8">
    <location>
        <begin position="252"/>
        <end position="270"/>
    </location>
</feature>
<evidence type="ECO:0000256" key="4">
    <source>
        <dbReference type="ARBA" id="ARBA00022741"/>
    </source>
</evidence>
<dbReference type="GO" id="GO:0140359">
    <property type="term" value="F:ABC-type transporter activity"/>
    <property type="evidence" value="ECO:0007669"/>
    <property type="project" value="InterPro"/>
</dbReference>
<feature type="domain" description="ABC transporter" evidence="9">
    <location>
        <begin position="338"/>
        <end position="554"/>
    </location>
</feature>
<evidence type="ECO:0000259" key="9">
    <source>
        <dbReference type="PROSITE" id="PS50893"/>
    </source>
</evidence>
<evidence type="ECO:0000256" key="7">
    <source>
        <dbReference type="ARBA" id="ARBA00023136"/>
    </source>
</evidence>
<dbReference type="SUPFAM" id="SSF90123">
    <property type="entry name" value="ABC transporter transmembrane region"/>
    <property type="match status" value="1"/>
</dbReference>
<dbReference type="InterPro" id="IPR003439">
    <property type="entry name" value="ABC_transporter-like_ATP-bd"/>
</dbReference>
<feature type="transmembrane region" description="Helical" evidence="8">
    <location>
        <begin position="151"/>
        <end position="174"/>
    </location>
</feature>
<organism evidence="11">
    <name type="scientific">Methylobacterium bullatum</name>
    <dbReference type="NCBI Taxonomy" id="570505"/>
    <lineage>
        <taxon>Bacteria</taxon>
        <taxon>Pseudomonadati</taxon>
        <taxon>Pseudomonadota</taxon>
        <taxon>Alphaproteobacteria</taxon>
        <taxon>Hyphomicrobiales</taxon>
        <taxon>Methylobacteriaceae</taxon>
        <taxon>Methylobacterium</taxon>
    </lineage>
</organism>
<keyword evidence="3 8" id="KW-0812">Transmembrane</keyword>
<dbReference type="NCBIfam" id="TIGR01194">
    <property type="entry name" value="cyc_pep_trnsptr"/>
    <property type="match status" value="1"/>
</dbReference>